<evidence type="ECO:0000256" key="5">
    <source>
        <dbReference type="ARBA" id="ARBA00023136"/>
    </source>
</evidence>
<dbReference type="PANTHER" id="PTHR30250">
    <property type="entry name" value="PST FAMILY PREDICTED COLANIC ACID TRANSPORTER"/>
    <property type="match status" value="1"/>
</dbReference>
<dbReference type="Proteomes" id="UP001268683">
    <property type="component" value="Chromosome"/>
</dbReference>
<reference evidence="7" key="1">
    <citation type="submission" date="2023-04" db="EMBL/GenBank/DDBJ databases">
        <title>Complete genome sequence of Temperatibacter marinus.</title>
        <authorList>
            <person name="Rong J.-C."/>
            <person name="Yi M.-L."/>
            <person name="Zhao Q."/>
        </authorList>
    </citation>
    <scope>NUCLEOTIDE SEQUENCE</scope>
    <source>
        <strain evidence="7">NBRC 110045</strain>
    </source>
</reference>
<feature type="transmembrane region" description="Helical" evidence="6">
    <location>
        <begin position="341"/>
        <end position="357"/>
    </location>
</feature>
<dbReference type="EMBL" id="CP123872">
    <property type="protein sequence ID" value="WND01902.1"/>
    <property type="molecule type" value="Genomic_DNA"/>
</dbReference>
<feature type="transmembrane region" description="Helical" evidence="6">
    <location>
        <begin position="43"/>
        <end position="65"/>
    </location>
</feature>
<feature type="transmembrane region" description="Helical" evidence="6">
    <location>
        <begin position="310"/>
        <end position="329"/>
    </location>
</feature>
<evidence type="ECO:0000256" key="3">
    <source>
        <dbReference type="ARBA" id="ARBA00022692"/>
    </source>
</evidence>
<feature type="transmembrane region" description="Helical" evidence="6">
    <location>
        <begin position="464"/>
        <end position="485"/>
    </location>
</feature>
<feature type="transmembrane region" description="Helical" evidence="6">
    <location>
        <begin position="12"/>
        <end position="37"/>
    </location>
</feature>
<feature type="transmembrane region" description="Helical" evidence="6">
    <location>
        <begin position="436"/>
        <end position="458"/>
    </location>
</feature>
<keyword evidence="2" id="KW-1003">Cell membrane</keyword>
<gene>
    <name evidence="7" type="ORF">QGN29_10095</name>
</gene>
<keyword evidence="5 6" id="KW-0472">Membrane</keyword>
<evidence type="ECO:0000313" key="7">
    <source>
        <dbReference type="EMBL" id="WND01902.1"/>
    </source>
</evidence>
<keyword evidence="8" id="KW-1185">Reference proteome</keyword>
<protein>
    <submittedName>
        <fullName evidence="7">Oligosaccharide flippase family protein</fullName>
    </submittedName>
</protein>
<evidence type="ECO:0000256" key="6">
    <source>
        <dbReference type="SAM" id="Phobius"/>
    </source>
</evidence>
<keyword evidence="4 6" id="KW-1133">Transmembrane helix</keyword>
<dbReference type="PANTHER" id="PTHR30250:SF11">
    <property type="entry name" value="O-ANTIGEN TRANSPORTER-RELATED"/>
    <property type="match status" value="1"/>
</dbReference>
<dbReference type="AlphaFoldDB" id="A0AA52EG41"/>
<keyword evidence="3 6" id="KW-0812">Transmembrane</keyword>
<proteinExistence type="predicted"/>
<dbReference type="KEGG" id="tmk:QGN29_10095"/>
<feature type="transmembrane region" description="Helical" evidence="6">
    <location>
        <begin position="161"/>
        <end position="180"/>
    </location>
</feature>
<feature type="transmembrane region" description="Helical" evidence="6">
    <location>
        <begin position="86"/>
        <end position="106"/>
    </location>
</feature>
<comment type="subcellular location">
    <subcellularLocation>
        <location evidence="1">Cell membrane</location>
        <topology evidence="1">Multi-pass membrane protein</topology>
    </subcellularLocation>
</comment>
<feature type="transmembrane region" description="Helical" evidence="6">
    <location>
        <begin position="402"/>
        <end position="424"/>
    </location>
</feature>
<evidence type="ECO:0000256" key="4">
    <source>
        <dbReference type="ARBA" id="ARBA00022989"/>
    </source>
</evidence>
<dbReference type="GO" id="GO:0005886">
    <property type="term" value="C:plasma membrane"/>
    <property type="evidence" value="ECO:0007669"/>
    <property type="project" value="UniProtKB-SubCell"/>
</dbReference>
<evidence type="ECO:0000313" key="8">
    <source>
        <dbReference type="Proteomes" id="UP001268683"/>
    </source>
</evidence>
<feature type="transmembrane region" description="Helical" evidence="6">
    <location>
        <begin position="126"/>
        <end position="149"/>
    </location>
</feature>
<feature type="transmembrane region" description="Helical" evidence="6">
    <location>
        <begin position="378"/>
        <end position="396"/>
    </location>
</feature>
<name>A0AA52EG41_9PROT</name>
<evidence type="ECO:0000256" key="2">
    <source>
        <dbReference type="ARBA" id="ARBA00022475"/>
    </source>
</evidence>
<dbReference type="RefSeq" id="WP_310797732.1">
    <property type="nucleotide sequence ID" value="NZ_CP123872.1"/>
</dbReference>
<accession>A0AA52EG41</accession>
<dbReference type="InterPro" id="IPR050833">
    <property type="entry name" value="Poly_Biosynth_Transport"/>
</dbReference>
<sequence length="502" mass="54630">MGQNTDHQRVASGAGAVLLGRLGALIEAVSVIAFAWLYGAETFGLFAFLWAAIKVIAAFTDGAMTTALQRYIPQATAAEADKIAGFALKASFLFAFSISLIIVYFAKDLAAVVNANNQDSEQLVSIMRFYAFTLPFWTLVEVSTASIRAKRTFGPEIKVRIFYEQILRLILGVSLAVAGMVSHGLFIAHFLSVFVAALFGLKLVKQHYSISEVIRSPIFKKSNYEVLIYGMNLMPANLTKRMFSEVPVILLNQFLPGASGAAAAGYFAVARKIASILQVIRLTFEYVMAPLASEKRALGDQEALSSMFQYATRLSITFALPICALLITGHYDVLATMPKEFMIASTAIIILSLGRALEAMSGPSTSIIEMIGHRSLSTVNSAVGLTVMCVLSYLFIPKYGVIGAAIAATSGLNTTAWLAMLECMITYSVKPYSASLLRPVAVSILSLLPFLICIHYKSYLDPPFMIISAFTSLFLSMALIMRYGLSEVDAKSLGKWAQVFRR</sequence>
<evidence type="ECO:0000256" key="1">
    <source>
        <dbReference type="ARBA" id="ARBA00004651"/>
    </source>
</evidence>
<organism evidence="7 8">
    <name type="scientific">Temperatibacter marinus</name>
    <dbReference type="NCBI Taxonomy" id="1456591"/>
    <lineage>
        <taxon>Bacteria</taxon>
        <taxon>Pseudomonadati</taxon>
        <taxon>Pseudomonadota</taxon>
        <taxon>Alphaproteobacteria</taxon>
        <taxon>Kordiimonadales</taxon>
        <taxon>Temperatibacteraceae</taxon>
        <taxon>Temperatibacter</taxon>
    </lineage>
</organism>